<dbReference type="NCBIfam" id="TIGR02334">
    <property type="entry name" value="prpF"/>
    <property type="match status" value="1"/>
</dbReference>
<protein>
    <recommendedName>
        <fullName evidence="5">2-methylaconitate cis-trans isomerase</fullName>
    </recommendedName>
</protein>
<evidence type="ECO:0008006" key="5">
    <source>
        <dbReference type="Google" id="ProtNLM"/>
    </source>
</evidence>
<dbReference type="InterPro" id="IPR012709">
    <property type="entry name" value="PrpF"/>
</dbReference>
<evidence type="ECO:0000313" key="4">
    <source>
        <dbReference type="Proteomes" id="UP000242999"/>
    </source>
</evidence>
<dbReference type="InterPro" id="IPR007400">
    <property type="entry name" value="PrpF-like"/>
</dbReference>
<keyword evidence="4" id="KW-1185">Reference proteome</keyword>
<keyword evidence="2" id="KW-0413">Isomerase</keyword>
<dbReference type="RefSeq" id="WP_093309918.1">
    <property type="nucleotide sequence ID" value="NZ_FNYH01000007.1"/>
</dbReference>
<comment type="similarity">
    <text evidence="1">Belongs to the PrpF family.</text>
</comment>
<organism evidence="3 4">
    <name type="scientific">Allopseudospirillum japonicum</name>
    <dbReference type="NCBI Taxonomy" id="64971"/>
    <lineage>
        <taxon>Bacteria</taxon>
        <taxon>Pseudomonadati</taxon>
        <taxon>Pseudomonadota</taxon>
        <taxon>Gammaproteobacteria</taxon>
        <taxon>Oceanospirillales</taxon>
        <taxon>Oceanospirillaceae</taxon>
        <taxon>Allopseudospirillum</taxon>
    </lineage>
</organism>
<dbReference type="STRING" id="64971.SAMN05421831_107119"/>
<dbReference type="AlphaFoldDB" id="A0A1H6SXW7"/>
<dbReference type="Pfam" id="PF04303">
    <property type="entry name" value="PrpF"/>
    <property type="match status" value="1"/>
</dbReference>
<reference evidence="4" key="1">
    <citation type="submission" date="2016-10" db="EMBL/GenBank/DDBJ databases">
        <authorList>
            <person name="Varghese N."/>
            <person name="Submissions S."/>
        </authorList>
    </citation>
    <scope>NUCLEOTIDE SEQUENCE [LARGE SCALE GENOMIC DNA]</scope>
    <source>
        <strain evidence="4">DSM 7165</strain>
    </source>
</reference>
<dbReference type="OrthoDB" id="9779763at2"/>
<dbReference type="PANTHER" id="PTHR43709:SF2">
    <property type="entry name" value="DUF453 DOMAIN PROTEIN (AFU_ORTHOLOGUE AFUA_6G00360)"/>
    <property type="match status" value="1"/>
</dbReference>
<dbReference type="PANTHER" id="PTHR43709">
    <property type="entry name" value="ACONITATE ISOMERASE-RELATED"/>
    <property type="match status" value="1"/>
</dbReference>
<evidence type="ECO:0000313" key="3">
    <source>
        <dbReference type="EMBL" id="SEI68850.1"/>
    </source>
</evidence>
<dbReference type="Proteomes" id="UP000242999">
    <property type="component" value="Unassembled WGS sequence"/>
</dbReference>
<gene>
    <name evidence="3" type="ORF">SAMN05421831_107119</name>
</gene>
<dbReference type="EMBL" id="FNYH01000007">
    <property type="protein sequence ID" value="SEI68850.1"/>
    <property type="molecule type" value="Genomic_DNA"/>
</dbReference>
<evidence type="ECO:0000256" key="1">
    <source>
        <dbReference type="ARBA" id="ARBA00007673"/>
    </source>
</evidence>
<dbReference type="GO" id="GO:0016853">
    <property type="term" value="F:isomerase activity"/>
    <property type="evidence" value="ECO:0007669"/>
    <property type="project" value="UniProtKB-KW"/>
</dbReference>
<dbReference type="GO" id="GO:0019629">
    <property type="term" value="P:propionate catabolic process, 2-methylcitrate cycle"/>
    <property type="evidence" value="ECO:0007669"/>
    <property type="project" value="InterPro"/>
</dbReference>
<evidence type="ECO:0000256" key="2">
    <source>
        <dbReference type="ARBA" id="ARBA00023235"/>
    </source>
</evidence>
<accession>A0A1H6SXW7</accession>
<proteinExistence type="inferred from homology"/>
<dbReference type="Gene3D" id="3.10.310.10">
    <property type="entry name" value="Diaminopimelate Epimerase, Chain A, domain 1"/>
    <property type="match status" value="2"/>
</dbReference>
<sequence>MAHPAQIKVPATYMRGGTSKGVFFRLQDLPEAAQVPGAARDQLLLRVIGSPDPYGQQIDGMGGATSSTSKTVILAKSTQPDHDVDYLFGQVAINKAFVDWSGNCGNLTAAVGAFAIAGGLVDADRIPENGICTVRIWQKNIQKTIIAHVPITQGEVQETGDFELDGVTFPAAEVVIEFMDPADGEGSMFPTGNLIDDLEVPGIGTFKATMINAGIPTIFLNAQEIGYQGTELQKDINSDTQALERFETIRAYGAVKMGLIQDIAEAAARQHTPKVAFVAPATDYVASSGKTIAATDIDICVRALSMGKLHHAMMGTASVAIATAAAVPGTLVNLAAGGGAREGVTFGHPSGTLRVGAAAEQQANGEWTAKKAVMSRSARVLMEGQVRVPADTF</sequence>
<name>A0A1H6SXW7_9GAMM</name>
<dbReference type="FunFam" id="3.10.310.10:FF:000018">
    <property type="entry name" value="2-methylaconitate cis-trans isomerase"/>
    <property type="match status" value="1"/>
</dbReference>
<dbReference type="SUPFAM" id="SSF54506">
    <property type="entry name" value="Diaminopimelate epimerase-like"/>
    <property type="match status" value="2"/>
</dbReference>